<dbReference type="Gene3D" id="3.30.300.30">
    <property type="match status" value="1"/>
</dbReference>
<dbReference type="GO" id="GO:0005778">
    <property type="term" value="C:peroxisomal membrane"/>
    <property type="evidence" value="ECO:0007669"/>
    <property type="project" value="UniProtKB-SubCell"/>
</dbReference>
<feature type="domain" description="AMP-dependent synthetase/ligase" evidence="21">
    <location>
        <begin position="67"/>
        <end position="454"/>
    </location>
</feature>
<proteinExistence type="inferred from homology"/>
<dbReference type="GO" id="GO:0005811">
    <property type="term" value="C:lipid droplet"/>
    <property type="evidence" value="ECO:0007669"/>
    <property type="project" value="UniProtKB-SubCell"/>
</dbReference>
<comment type="similarity">
    <text evidence="4">Belongs to the ATP-dependent AMP-binding enzyme family.</text>
</comment>
<evidence type="ECO:0000313" key="22">
    <source>
        <dbReference type="EMBL" id="KAF2755213.1"/>
    </source>
</evidence>
<keyword evidence="15" id="KW-0576">Peroxisome</keyword>
<evidence type="ECO:0000256" key="19">
    <source>
        <dbReference type="ARBA" id="ARBA00078285"/>
    </source>
</evidence>
<keyword evidence="8" id="KW-0551">Lipid droplet</keyword>
<dbReference type="OrthoDB" id="10253869at2759"/>
<dbReference type="PANTHER" id="PTHR43107">
    <property type="entry name" value="LONG-CHAIN FATTY ACID TRANSPORT PROTEIN"/>
    <property type="match status" value="1"/>
</dbReference>
<evidence type="ECO:0000256" key="18">
    <source>
        <dbReference type="ARBA" id="ARBA00068795"/>
    </source>
</evidence>
<evidence type="ECO:0000259" key="21">
    <source>
        <dbReference type="Pfam" id="PF00501"/>
    </source>
</evidence>
<gene>
    <name evidence="22" type="ORF">EJ05DRAFT_126396</name>
</gene>
<dbReference type="EMBL" id="ML996578">
    <property type="protein sequence ID" value="KAF2755213.1"/>
    <property type="molecule type" value="Genomic_DNA"/>
</dbReference>
<dbReference type="PROSITE" id="PS00455">
    <property type="entry name" value="AMP_BINDING"/>
    <property type="match status" value="1"/>
</dbReference>
<evidence type="ECO:0000256" key="20">
    <source>
        <dbReference type="SAM" id="SignalP"/>
    </source>
</evidence>
<keyword evidence="7" id="KW-0436">Ligase</keyword>
<feature type="signal peptide" evidence="20">
    <location>
        <begin position="1"/>
        <end position="19"/>
    </location>
</feature>
<dbReference type="GO" id="GO:0044539">
    <property type="term" value="P:long-chain fatty acid import into cell"/>
    <property type="evidence" value="ECO:0007669"/>
    <property type="project" value="TreeGrafter"/>
</dbReference>
<evidence type="ECO:0000256" key="6">
    <source>
        <dbReference type="ARBA" id="ARBA00022475"/>
    </source>
</evidence>
<keyword evidence="9" id="KW-0812">Transmembrane</keyword>
<comment type="subcellular location">
    <subcellularLocation>
        <location evidence="3">Cell membrane</location>
        <topology evidence="3">Multi-pass membrane protein</topology>
    </subcellularLocation>
    <subcellularLocation>
        <location evidence="1">Lipid droplet</location>
    </subcellularLocation>
    <subcellularLocation>
        <location evidence="2">Peroxisome membrane</location>
        <topology evidence="2">Multi-pass membrane protein</topology>
    </subcellularLocation>
</comment>
<dbReference type="AlphaFoldDB" id="A0A6A6VY79"/>
<dbReference type="GO" id="GO:0009898">
    <property type="term" value="C:cytoplasmic side of plasma membrane"/>
    <property type="evidence" value="ECO:0007669"/>
    <property type="project" value="TreeGrafter"/>
</dbReference>
<dbReference type="Gene3D" id="3.40.50.12780">
    <property type="entry name" value="N-terminal domain of ligase-like"/>
    <property type="match status" value="1"/>
</dbReference>
<evidence type="ECO:0000256" key="1">
    <source>
        <dbReference type="ARBA" id="ARBA00004502"/>
    </source>
</evidence>
<evidence type="ECO:0000313" key="23">
    <source>
        <dbReference type="Proteomes" id="UP000799437"/>
    </source>
</evidence>
<protein>
    <recommendedName>
        <fullName evidence="18">Very long-chain fatty acid transport protein</fullName>
    </recommendedName>
    <alternativeName>
        <fullName evidence="19">Very-long-chain acyl-CoA synthetase</fullName>
    </alternativeName>
</protein>
<evidence type="ECO:0000256" key="16">
    <source>
        <dbReference type="ARBA" id="ARBA00051585"/>
    </source>
</evidence>
<organism evidence="22 23">
    <name type="scientific">Pseudovirgaria hyperparasitica</name>
    <dbReference type="NCBI Taxonomy" id="470096"/>
    <lineage>
        <taxon>Eukaryota</taxon>
        <taxon>Fungi</taxon>
        <taxon>Dikarya</taxon>
        <taxon>Ascomycota</taxon>
        <taxon>Pezizomycotina</taxon>
        <taxon>Dothideomycetes</taxon>
        <taxon>Dothideomycetes incertae sedis</taxon>
        <taxon>Acrospermales</taxon>
        <taxon>Acrospermaceae</taxon>
        <taxon>Pseudovirgaria</taxon>
    </lineage>
</organism>
<evidence type="ECO:0000256" key="12">
    <source>
        <dbReference type="ARBA" id="ARBA00022989"/>
    </source>
</evidence>
<evidence type="ECO:0000256" key="11">
    <source>
        <dbReference type="ARBA" id="ARBA00022840"/>
    </source>
</evidence>
<comment type="function">
    <text evidence="17">Acyl-CoA synthetase required for both the import of long chain fatty acids (LCFAs) (C14-C18) and the activation very long chain fatty acids (VLCFAs) (C20-C26) by esterification of the fatty acids into metabolically active CoA-thioesters for subsequent degradation or incorporation into phospholipids. The transport and fatty acyl-CoA synthetase activities are genetically separable and are thus independent activities. Esterifies VLCFAs in the peroxisome matrix. The VLCFAs are actively transported into peroxisomes by a PXA1-PXA2 heterodimeric transporter in the peroxisomal membrane.</text>
</comment>
<evidence type="ECO:0000256" key="10">
    <source>
        <dbReference type="ARBA" id="ARBA00022741"/>
    </source>
</evidence>
<dbReference type="SUPFAM" id="SSF56801">
    <property type="entry name" value="Acetyl-CoA synthetase-like"/>
    <property type="match status" value="1"/>
</dbReference>
<dbReference type="InterPro" id="IPR020845">
    <property type="entry name" value="AMP-binding_CS"/>
</dbReference>
<dbReference type="InterPro" id="IPR000873">
    <property type="entry name" value="AMP-dep_synth/lig_dom"/>
</dbReference>
<evidence type="ECO:0000256" key="9">
    <source>
        <dbReference type="ARBA" id="ARBA00022692"/>
    </source>
</evidence>
<keyword evidence="23" id="KW-1185">Reference proteome</keyword>
<keyword evidence="12" id="KW-1133">Transmembrane helix</keyword>
<keyword evidence="5" id="KW-0813">Transport</keyword>
<dbReference type="RefSeq" id="XP_033597664.1">
    <property type="nucleotide sequence ID" value="XM_033739111.1"/>
</dbReference>
<evidence type="ECO:0000256" key="17">
    <source>
        <dbReference type="ARBA" id="ARBA00060276"/>
    </source>
</evidence>
<evidence type="ECO:0000256" key="2">
    <source>
        <dbReference type="ARBA" id="ARBA00004585"/>
    </source>
</evidence>
<dbReference type="InterPro" id="IPR042099">
    <property type="entry name" value="ANL_N_sf"/>
</dbReference>
<evidence type="ECO:0000256" key="3">
    <source>
        <dbReference type="ARBA" id="ARBA00004651"/>
    </source>
</evidence>
<evidence type="ECO:0000256" key="5">
    <source>
        <dbReference type="ARBA" id="ARBA00022448"/>
    </source>
</evidence>
<evidence type="ECO:0000256" key="15">
    <source>
        <dbReference type="ARBA" id="ARBA00023140"/>
    </source>
</evidence>
<keyword evidence="13" id="KW-0445">Lipid transport</keyword>
<evidence type="ECO:0000256" key="8">
    <source>
        <dbReference type="ARBA" id="ARBA00022677"/>
    </source>
</evidence>
<evidence type="ECO:0000256" key="13">
    <source>
        <dbReference type="ARBA" id="ARBA00023055"/>
    </source>
</evidence>
<evidence type="ECO:0000256" key="4">
    <source>
        <dbReference type="ARBA" id="ARBA00006432"/>
    </source>
</evidence>
<keyword evidence="10" id="KW-0547">Nucleotide-binding</keyword>
<keyword evidence="20" id="KW-0732">Signal</keyword>
<dbReference type="GO" id="GO:0005524">
    <property type="term" value="F:ATP binding"/>
    <property type="evidence" value="ECO:0007669"/>
    <property type="project" value="UniProtKB-KW"/>
</dbReference>
<dbReference type="InterPro" id="IPR045851">
    <property type="entry name" value="AMP-bd_C_sf"/>
</dbReference>
<evidence type="ECO:0000256" key="14">
    <source>
        <dbReference type="ARBA" id="ARBA00023136"/>
    </source>
</evidence>
<sequence>MAGLLGSLSLPIALPLATASLAYLNGKYGLTADFHVLSALISSGIRMRLRLRRDRMSMFYDLEDRANNKKEADHPFLVFSGKTWTYKESYMCVLRYARWLKEDMGVKKDDIVALDFTNGDTMIFLMFALWNLGARPALINYNLTGIPLLHSVKASTARLIIVDPEVQEKLTEEVRQNFSNESFRDDGGSVKVVILDRATEDQILSSAEGWRDPDEVRAGATQADMAMLIYTSGTTGLPKPAVVSWHKIGMGSLFTASMLPAYKTDIIYTCMPLYHSSASVMAMGAALQTGATLSLGKRFSVRTFWSEVQSSKATMVQYVGETLRYLLSAPELPTDTEHNVRLVYGNGLRPDVWPVFQKRFAIPMVCEFYAATEGPGLMMNRSKNDFARGAVGRSGLIIRKLMAGGSTTVKFDHETNSAIRDAKTGFCIPVDENEPGELLYRLDEKDIKSTFQGYFGNKEATSKKILRDVLVKGDAYFSTGDLLRRDSEGRVWFVDRIGDTFRWRSENVSTAEVGEVVGLTPGVAEANIYGVLVPKHDGRAGCAAIILKDQESTATLTTSSSSPSPVPVPPESILTAIASQASKNLPKYAVPLFLRFTRAMDLTGTNKQQKATLREQGIQVDQIAKTGDRMYWMKDGRYVPFEESDLKMIESGGAKL</sequence>
<evidence type="ECO:0000256" key="7">
    <source>
        <dbReference type="ARBA" id="ARBA00022598"/>
    </source>
</evidence>
<dbReference type="Proteomes" id="UP000799437">
    <property type="component" value="Unassembled WGS sequence"/>
</dbReference>
<dbReference type="FunFam" id="3.40.50.12780:FF:000019">
    <property type="entry name" value="Long-chain fatty acid transporter"/>
    <property type="match status" value="1"/>
</dbReference>
<dbReference type="GO" id="GO:0004467">
    <property type="term" value="F:long-chain fatty acid-CoA ligase activity"/>
    <property type="evidence" value="ECO:0007669"/>
    <property type="project" value="TreeGrafter"/>
</dbReference>
<comment type="catalytic activity">
    <reaction evidence="16">
        <text>a very long-chain fatty acid + ATP + CoA = a very long-chain fatty acyl-CoA + AMP + diphosphate</text>
        <dbReference type="Rhea" id="RHEA:54536"/>
        <dbReference type="ChEBI" id="CHEBI:30616"/>
        <dbReference type="ChEBI" id="CHEBI:33019"/>
        <dbReference type="ChEBI" id="CHEBI:57287"/>
        <dbReference type="ChEBI" id="CHEBI:58950"/>
        <dbReference type="ChEBI" id="CHEBI:138261"/>
        <dbReference type="ChEBI" id="CHEBI:456215"/>
    </reaction>
</comment>
<keyword evidence="11" id="KW-0067">ATP-binding</keyword>
<name>A0A6A6VY79_9PEZI</name>
<dbReference type="Pfam" id="PF00501">
    <property type="entry name" value="AMP-binding"/>
    <property type="match status" value="1"/>
</dbReference>
<accession>A0A6A6VY79</accession>
<keyword evidence="14" id="KW-0472">Membrane</keyword>
<dbReference type="PANTHER" id="PTHR43107:SF15">
    <property type="entry name" value="FATTY ACID TRANSPORT PROTEIN 3, ISOFORM A"/>
    <property type="match status" value="1"/>
</dbReference>
<dbReference type="GO" id="GO:0005324">
    <property type="term" value="F:long-chain fatty acid transmembrane transporter activity"/>
    <property type="evidence" value="ECO:0007669"/>
    <property type="project" value="TreeGrafter"/>
</dbReference>
<reference evidence="22" key="1">
    <citation type="journal article" date="2020" name="Stud. Mycol.">
        <title>101 Dothideomycetes genomes: a test case for predicting lifestyles and emergence of pathogens.</title>
        <authorList>
            <person name="Haridas S."/>
            <person name="Albert R."/>
            <person name="Binder M."/>
            <person name="Bloem J."/>
            <person name="Labutti K."/>
            <person name="Salamov A."/>
            <person name="Andreopoulos B."/>
            <person name="Baker S."/>
            <person name="Barry K."/>
            <person name="Bills G."/>
            <person name="Bluhm B."/>
            <person name="Cannon C."/>
            <person name="Castanera R."/>
            <person name="Culley D."/>
            <person name="Daum C."/>
            <person name="Ezra D."/>
            <person name="Gonzalez J."/>
            <person name="Henrissat B."/>
            <person name="Kuo A."/>
            <person name="Liang C."/>
            <person name="Lipzen A."/>
            <person name="Lutzoni F."/>
            <person name="Magnuson J."/>
            <person name="Mondo S."/>
            <person name="Nolan M."/>
            <person name="Ohm R."/>
            <person name="Pangilinan J."/>
            <person name="Park H.-J."/>
            <person name="Ramirez L."/>
            <person name="Alfaro M."/>
            <person name="Sun H."/>
            <person name="Tritt A."/>
            <person name="Yoshinaga Y."/>
            <person name="Zwiers L.-H."/>
            <person name="Turgeon B."/>
            <person name="Goodwin S."/>
            <person name="Spatafora J."/>
            <person name="Crous P."/>
            <person name="Grigoriev I."/>
        </authorList>
    </citation>
    <scope>NUCLEOTIDE SEQUENCE</scope>
    <source>
        <strain evidence="22">CBS 121739</strain>
    </source>
</reference>
<dbReference type="GeneID" id="54480165"/>
<keyword evidence="6" id="KW-1003">Cell membrane</keyword>
<feature type="chain" id="PRO_5025537603" description="Very long-chain fatty acid transport protein" evidence="20">
    <location>
        <begin position="20"/>
        <end position="656"/>
    </location>
</feature>